<evidence type="ECO:0000313" key="2">
    <source>
        <dbReference type="Proteomes" id="UP001589536"/>
    </source>
</evidence>
<keyword evidence="2" id="KW-1185">Reference proteome</keyword>
<name>A0ABV5UNG8_9MICC</name>
<organism evidence="1 2">
    <name type="scientific">Arthrobacter methylotrophus</name>
    <dbReference type="NCBI Taxonomy" id="121291"/>
    <lineage>
        <taxon>Bacteria</taxon>
        <taxon>Bacillati</taxon>
        <taxon>Actinomycetota</taxon>
        <taxon>Actinomycetes</taxon>
        <taxon>Micrococcales</taxon>
        <taxon>Micrococcaceae</taxon>
        <taxon>Arthrobacter</taxon>
    </lineage>
</organism>
<dbReference type="Proteomes" id="UP001589536">
    <property type="component" value="Unassembled WGS sequence"/>
</dbReference>
<reference evidence="1 2" key="1">
    <citation type="submission" date="2024-09" db="EMBL/GenBank/DDBJ databases">
        <authorList>
            <person name="Sun Q."/>
            <person name="Mori K."/>
        </authorList>
    </citation>
    <scope>NUCLEOTIDE SEQUENCE [LARGE SCALE GENOMIC DNA]</scope>
    <source>
        <strain evidence="1 2">JCM 13519</strain>
    </source>
</reference>
<comment type="caution">
    <text evidence="1">The sequence shown here is derived from an EMBL/GenBank/DDBJ whole genome shotgun (WGS) entry which is preliminary data.</text>
</comment>
<protein>
    <submittedName>
        <fullName evidence="1">Uncharacterized protein</fullName>
    </submittedName>
</protein>
<sequence>MSSIWFTESAAEWIASASMDADPVRANATTFMAAMDKLAPSAATIALLPAWADMVELLGLMAFPSHVSGRGAPAHHRERLTGWYLPRMRIYIKHHHSHYLLDNIEGFSHILSGNNSWVSLTPIGKMSIGGQLVDNVDEATASRAINELLRLTDPAGDGVAVIEWDGDHFTRRIL</sequence>
<gene>
    <name evidence="1" type="ORF">ACFFPI_07805</name>
</gene>
<evidence type="ECO:0000313" key="1">
    <source>
        <dbReference type="EMBL" id="MFB9714061.1"/>
    </source>
</evidence>
<accession>A0ABV5UNG8</accession>
<dbReference type="RefSeq" id="WP_345055332.1">
    <property type="nucleotide sequence ID" value="NZ_BAABED010000001.1"/>
</dbReference>
<dbReference type="EMBL" id="JBHMBH010000019">
    <property type="protein sequence ID" value="MFB9714061.1"/>
    <property type="molecule type" value="Genomic_DNA"/>
</dbReference>
<proteinExistence type="predicted"/>